<protein>
    <submittedName>
        <fullName evidence="3">OsmC-like protein</fullName>
    </submittedName>
</protein>
<keyword evidence="2" id="KW-0812">Transmembrane</keyword>
<dbReference type="InterPro" id="IPR011044">
    <property type="entry name" value="Quino_amine_DH_bsu"/>
</dbReference>
<evidence type="ECO:0000256" key="2">
    <source>
        <dbReference type="SAM" id="Phobius"/>
    </source>
</evidence>
<keyword evidence="4" id="KW-1185">Reference proteome</keyword>
<evidence type="ECO:0000313" key="4">
    <source>
        <dbReference type="Proteomes" id="UP001153069"/>
    </source>
</evidence>
<feature type="compositionally biased region" description="Low complexity" evidence="1">
    <location>
        <begin position="131"/>
        <end position="148"/>
    </location>
</feature>
<keyword evidence="2" id="KW-1133">Transmembrane helix</keyword>
<feature type="region of interest" description="Disordered" evidence="1">
    <location>
        <begin position="70"/>
        <end position="170"/>
    </location>
</feature>
<feature type="compositionally biased region" description="Basic and acidic residues" evidence="1">
    <location>
        <begin position="70"/>
        <end position="92"/>
    </location>
</feature>
<dbReference type="AlphaFoldDB" id="A0A9N8HAH4"/>
<dbReference type="PANTHER" id="PTHR35399">
    <property type="entry name" value="SLR8030 PROTEIN"/>
    <property type="match status" value="1"/>
</dbReference>
<accession>A0A9N8HAH4</accession>
<dbReference type="SUPFAM" id="SSF50969">
    <property type="entry name" value="YVTN repeat-like/Quinoprotein amine dehydrogenase"/>
    <property type="match status" value="1"/>
</dbReference>
<dbReference type="Proteomes" id="UP001153069">
    <property type="component" value="Unassembled WGS sequence"/>
</dbReference>
<proteinExistence type="predicted"/>
<dbReference type="OrthoDB" id="42504at2759"/>
<feature type="compositionally biased region" description="Basic residues" evidence="1">
    <location>
        <begin position="572"/>
        <end position="586"/>
    </location>
</feature>
<reference evidence="3" key="1">
    <citation type="submission" date="2020-06" db="EMBL/GenBank/DDBJ databases">
        <authorList>
            <consortium name="Plant Systems Biology data submission"/>
        </authorList>
    </citation>
    <scope>NUCLEOTIDE SEQUENCE</scope>
    <source>
        <strain evidence="3">D6</strain>
    </source>
</reference>
<organism evidence="3 4">
    <name type="scientific">Seminavis robusta</name>
    <dbReference type="NCBI Taxonomy" id="568900"/>
    <lineage>
        <taxon>Eukaryota</taxon>
        <taxon>Sar</taxon>
        <taxon>Stramenopiles</taxon>
        <taxon>Ochrophyta</taxon>
        <taxon>Bacillariophyta</taxon>
        <taxon>Bacillariophyceae</taxon>
        <taxon>Bacillariophycidae</taxon>
        <taxon>Naviculales</taxon>
        <taxon>Naviculaceae</taxon>
        <taxon>Seminavis</taxon>
    </lineage>
</organism>
<feature type="compositionally biased region" description="Basic and acidic residues" evidence="1">
    <location>
        <begin position="100"/>
        <end position="113"/>
    </location>
</feature>
<name>A0A9N8HAH4_9STRA</name>
<dbReference type="EMBL" id="CAICTM010000295">
    <property type="protein sequence ID" value="CAB9507191.1"/>
    <property type="molecule type" value="Genomic_DNA"/>
</dbReference>
<feature type="transmembrane region" description="Helical" evidence="2">
    <location>
        <begin position="21"/>
        <end position="43"/>
    </location>
</feature>
<feature type="region of interest" description="Disordered" evidence="1">
    <location>
        <begin position="561"/>
        <end position="586"/>
    </location>
</feature>
<comment type="caution">
    <text evidence="3">The sequence shown here is derived from an EMBL/GenBank/DDBJ whole genome shotgun (WGS) entry which is preliminary data.</text>
</comment>
<gene>
    <name evidence="3" type="ORF">SEMRO_296_G110690.1</name>
</gene>
<evidence type="ECO:0000256" key="1">
    <source>
        <dbReference type="SAM" id="MobiDB-lite"/>
    </source>
</evidence>
<evidence type="ECO:0000313" key="3">
    <source>
        <dbReference type="EMBL" id="CAB9507191.1"/>
    </source>
</evidence>
<sequence>MVTLDSSDNSSQWHNPARWKILIRSIALVVAVPCIISKSATILRSTAEQQDDPMTLHRLLQQVGNAVTGEHRIFSPTGEDRSSDGSISDRGDSSLLSVQDHMDSQLENSKKPFEGSSPMDANLPYEPPPSDTGADSDPGGAAADNASDNADDNNDNGNMGSATRDPNNPHQNITFKIGLINKIENGLLLSEGLKSHVIAESGRKVRYYNQEQSSSVFHDWPDGGDVFVDTRPENPGGWVLISNSEEDREGQGGVGAITFDASGNVIDYRMVLTGTTMNCNGGKTSFGAWISCEEDFWSANGKVWQVDPLGIRAPQIITLGSEGGIFEAFAEDIRDPAKPHFFLTEDDEYGPMQRFTPDAPDWNKPWEILLGPGTVDYLVLLPNQNDHTQGIYTWIENKRQAKQNAAYYYPNAEGLSVHENSLFVVCKKYNHLYELDLDRLTYTRKSTSSGLFDGTPDQLRKIIGPPAGEAANTDGSEEEPEVLLYFTEDGGEKAGIHARNAKGEVFTVLEGMYTPETTGLSFSPDGTRMYFAYQEDGMMFEVQRIDGHPFYGKTLNLKNHQFEGSTESPTERRKRRDKIRRARYNR</sequence>
<dbReference type="PANTHER" id="PTHR35399:SF2">
    <property type="entry name" value="DUF839 DOMAIN-CONTAINING PROTEIN"/>
    <property type="match status" value="1"/>
</dbReference>
<keyword evidence="2" id="KW-0472">Membrane</keyword>